<gene>
    <name evidence="1" type="ORF">MEUPH1_LOCUS23397</name>
</gene>
<accession>A0AAV0XLX3</accession>
<reference evidence="1 2" key="1">
    <citation type="submission" date="2023-01" db="EMBL/GenBank/DDBJ databases">
        <authorList>
            <person name="Whitehead M."/>
        </authorList>
    </citation>
    <scope>NUCLEOTIDE SEQUENCE [LARGE SCALE GENOMIC DNA]</scope>
</reference>
<keyword evidence="2" id="KW-1185">Reference proteome</keyword>
<dbReference type="AlphaFoldDB" id="A0AAV0XLX3"/>
<name>A0AAV0XLX3_9HEMI</name>
<proteinExistence type="predicted"/>
<dbReference type="Proteomes" id="UP001160148">
    <property type="component" value="Unassembled WGS sequence"/>
</dbReference>
<evidence type="ECO:0000313" key="1">
    <source>
        <dbReference type="EMBL" id="CAI6369118.1"/>
    </source>
</evidence>
<protein>
    <submittedName>
        <fullName evidence="1">Uncharacterized protein</fullName>
    </submittedName>
</protein>
<comment type="caution">
    <text evidence="1">The sequence shown here is derived from an EMBL/GenBank/DDBJ whole genome shotgun (WGS) entry which is preliminary data.</text>
</comment>
<dbReference type="EMBL" id="CARXXK010000005">
    <property type="protein sequence ID" value="CAI6369118.1"/>
    <property type="molecule type" value="Genomic_DNA"/>
</dbReference>
<evidence type="ECO:0000313" key="2">
    <source>
        <dbReference type="Proteomes" id="UP001160148"/>
    </source>
</evidence>
<sequence length="89" mass="10283">MRPKSESSYPSHKVIVGEEQFLTASDLTYVQFSGQSNLYANPIMPKKYTTATRINSCFIILLECWTRLLIPLNVRARQGRGLIYKVDWK</sequence>
<organism evidence="1 2">
    <name type="scientific">Macrosiphum euphorbiae</name>
    <name type="common">potato aphid</name>
    <dbReference type="NCBI Taxonomy" id="13131"/>
    <lineage>
        <taxon>Eukaryota</taxon>
        <taxon>Metazoa</taxon>
        <taxon>Ecdysozoa</taxon>
        <taxon>Arthropoda</taxon>
        <taxon>Hexapoda</taxon>
        <taxon>Insecta</taxon>
        <taxon>Pterygota</taxon>
        <taxon>Neoptera</taxon>
        <taxon>Paraneoptera</taxon>
        <taxon>Hemiptera</taxon>
        <taxon>Sternorrhyncha</taxon>
        <taxon>Aphidomorpha</taxon>
        <taxon>Aphidoidea</taxon>
        <taxon>Aphididae</taxon>
        <taxon>Macrosiphini</taxon>
        <taxon>Macrosiphum</taxon>
    </lineage>
</organism>